<evidence type="ECO:0008006" key="3">
    <source>
        <dbReference type="Google" id="ProtNLM"/>
    </source>
</evidence>
<proteinExistence type="predicted"/>
<dbReference type="RefSeq" id="YP_010676941.1">
    <property type="nucleotide sequence ID" value="NC_071015.1"/>
</dbReference>
<evidence type="ECO:0000313" key="1">
    <source>
        <dbReference type="EMBL" id="QYN80129.1"/>
    </source>
</evidence>
<reference evidence="1" key="1">
    <citation type="journal article" date="2021" name="Viruses">
        <title>Novel Viruses That Lyse Plant and Human Strains of Kosakonia cowanii.</title>
        <authorList>
            <person name="Petrzik K."/>
            <person name="Brazdova S."/>
            <person name="Krawczyk K."/>
        </authorList>
    </citation>
    <scope>NUCLEOTIDE SEQUENCE</scope>
</reference>
<protein>
    <recommendedName>
        <fullName evidence="3">Virion structural protein</fullName>
    </recommendedName>
</protein>
<accession>A0AAE7WFF8</accession>
<dbReference type="KEGG" id="vg:77953306"/>
<keyword evidence="2" id="KW-1185">Reference proteome</keyword>
<dbReference type="EMBL" id="MZ348422">
    <property type="protein sequence ID" value="QYN80129.1"/>
    <property type="molecule type" value="Genomic_DNA"/>
</dbReference>
<evidence type="ECO:0000313" key="2">
    <source>
        <dbReference type="Proteomes" id="UP000828443"/>
    </source>
</evidence>
<organism evidence="1 2">
    <name type="scientific">Kosakonia phage Kc263</name>
    <dbReference type="NCBI Taxonomy" id="2863194"/>
    <lineage>
        <taxon>Viruses</taxon>
        <taxon>Duplodnaviria</taxon>
        <taxon>Heunggongvirae</taxon>
        <taxon>Uroviricota</taxon>
        <taxon>Caudoviricetes</taxon>
        <taxon>Chimalliviridae</taxon>
        <taxon>Branisovskavirus</taxon>
        <taxon>Branisovskavirus Kc263</taxon>
    </lineage>
</organism>
<name>A0AAE7WFF8_9CAUD</name>
<dbReference type="GeneID" id="77953306"/>
<sequence>MSTNLYSCFGVFHDLIINGSTSAIGELTNNTITYAKEPDLYFGDGKCDLWSFRGVSQTSKYEKIPQTHATPVLAMLSWLYTQAVQNKTTNSSQSCLQLLKASYTTGWTWKDVSTMVTNNSIWLPSSINFTYTASGVTHEFKIWFANEYFEVEFPYREIYVIHPIPIDDIDFLAENNFKQVKARLQSETTAMIEARVKKLLGDKYPPYSAREIFTFDVYDRINVGNFNPADWTVIYYGNPNDAEEETYEAIKACILSHSDHTEDEWADIIPDLFNPLEFSCVPYWNEIGIENESVTGSTYSPIFTYKGGDTLPKTYGLLWEGDDVIKSLQIVPDLYKSIKLGFVGKPKNHNNRIHITDIFPDYQLIPAADSQAGMMSKLTSEFIKDIEGMIAAGETVTPDGMPPKGIQRVIKNGKLYITRRTAKVKITMISRYQFVKDGVIVE</sequence>
<dbReference type="Proteomes" id="UP000828443">
    <property type="component" value="Segment"/>
</dbReference>